<dbReference type="RefSeq" id="XP_022080811.1">
    <property type="nucleotide sequence ID" value="XM_022225119.1"/>
</dbReference>
<proteinExistence type="predicted"/>
<sequence length="222" mass="24605">MSSTWKPKPRPPPTTELEASQWPKAVGSRPAQPHSPAPDPVQNTESLGAYTYYSRGNPSPQQAIRQRVGMTGLATTYRRTVEPQHVQHVQHEPSTPTVYQPVTPPSSPPSSLPGQRPVPAAPPRVPVITKQRVPPLKKEIKSPPAANLKSSKVSLSTSRSTSPRCICHRDHCKIICYICGKTQIGRVRMQCPEHPNTIHLMDYDRCPDCKGVNLTEMRARPH</sequence>
<organism evidence="2 3">
    <name type="scientific">Acanthaster planci</name>
    <name type="common">Crown-of-thorns starfish</name>
    <dbReference type="NCBI Taxonomy" id="133434"/>
    <lineage>
        <taxon>Eukaryota</taxon>
        <taxon>Metazoa</taxon>
        <taxon>Echinodermata</taxon>
        <taxon>Eleutherozoa</taxon>
        <taxon>Asterozoa</taxon>
        <taxon>Asteroidea</taxon>
        <taxon>Valvatacea</taxon>
        <taxon>Valvatida</taxon>
        <taxon>Acanthasteridae</taxon>
        <taxon>Acanthaster</taxon>
    </lineage>
</organism>
<evidence type="ECO:0000313" key="2">
    <source>
        <dbReference type="Proteomes" id="UP000694845"/>
    </source>
</evidence>
<gene>
    <name evidence="3" type="primary">LOC110973907</name>
</gene>
<dbReference type="AlphaFoldDB" id="A0A8B7XL00"/>
<evidence type="ECO:0000256" key="1">
    <source>
        <dbReference type="SAM" id="MobiDB-lite"/>
    </source>
</evidence>
<dbReference type="GeneID" id="110973907"/>
<feature type="region of interest" description="Disordered" evidence="1">
    <location>
        <begin position="1"/>
        <end position="64"/>
    </location>
</feature>
<evidence type="ECO:0000313" key="3">
    <source>
        <dbReference type="RefSeq" id="XP_022080811.1"/>
    </source>
</evidence>
<feature type="compositionally biased region" description="Polar residues" evidence="1">
    <location>
        <begin position="54"/>
        <end position="64"/>
    </location>
</feature>
<feature type="compositionally biased region" description="Pro residues" evidence="1">
    <location>
        <begin position="102"/>
        <end position="111"/>
    </location>
</feature>
<reference evidence="3" key="1">
    <citation type="submission" date="2025-08" db="UniProtKB">
        <authorList>
            <consortium name="RefSeq"/>
        </authorList>
    </citation>
    <scope>IDENTIFICATION</scope>
</reference>
<dbReference type="OMA" id="HVVCKRC"/>
<dbReference type="Proteomes" id="UP000694845">
    <property type="component" value="Unplaced"/>
</dbReference>
<dbReference type="OrthoDB" id="5974613at2759"/>
<keyword evidence="2" id="KW-1185">Reference proteome</keyword>
<feature type="compositionally biased region" description="Low complexity" evidence="1">
    <location>
        <begin position="148"/>
        <end position="160"/>
    </location>
</feature>
<protein>
    <submittedName>
        <fullName evidence="3">CASP-like protein 4A1</fullName>
    </submittedName>
</protein>
<accession>A0A8B7XL00</accession>
<name>A0A8B7XL00_ACAPL</name>
<feature type="region of interest" description="Disordered" evidence="1">
    <location>
        <begin position="84"/>
        <end position="160"/>
    </location>
</feature>
<dbReference type="KEGG" id="aplc:110973907"/>